<dbReference type="GO" id="GO:0051287">
    <property type="term" value="F:NAD binding"/>
    <property type="evidence" value="ECO:0007669"/>
    <property type="project" value="UniProtKB-ARBA"/>
</dbReference>
<dbReference type="Gene3D" id="3.40.50.10330">
    <property type="entry name" value="Probable inorganic polyphosphate/atp-NAD kinase, domain 1"/>
    <property type="match status" value="1"/>
</dbReference>
<keyword evidence="2 6" id="KW-0418">Kinase</keyword>
<proteinExistence type="inferred from homology"/>
<dbReference type="GO" id="GO:0006741">
    <property type="term" value="P:NADP+ biosynthetic process"/>
    <property type="evidence" value="ECO:0007669"/>
    <property type="project" value="UniProtKB-UniRule"/>
</dbReference>
<dbReference type="GO" id="GO:0019674">
    <property type="term" value="P:NAD+ metabolic process"/>
    <property type="evidence" value="ECO:0007669"/>
    <property type="project" value="InterPro"/>
</dbReference>
<dbReference type="InterPro" id="IPR016064">
    <property type="entry name" value="NAD/diacylglycerol_kinase_sf"/>
</dbReference>
<dbReference type="EMBL" id="JAPTGG010000018">
    <property type="protein sequence ID" value="MCZ0866898.1"/>
    <property type="molecule type" value="Genomic_DNA"/>
</dbReference>
<dbReference type="Pfam" id="PF20143">
    <property type="entry name" value="NAD_kinase_C"/>
    <property type="match status" value="1"/>
</dbReference>
<dbReference type="SUPFAM" id="SSF111331">
    <property type="entry name" value="NAD kinase/diacylglycerol kinase-like"/>
    <property type="match status" value="1"/>
</dbReference>
<feature type="binding site" evidence="6">
    <location>
        <position position="173"/>
    </location>
    <ligand>
        <name>NAD(+)</name>
        <dbReference type="ChEBI" id="CHEBI:57540"/>
    </ligand>
</feature>
<keyword evidence="8" id="KW-1185">Reference proteome</keyword>
<dbReference type="InterPro" id="IPR017437">
    <property type="entry name" value="ATP-NAD_kinase_PpnK-typ_C"/>
</dbReference>
<dbReference type="InterPro" id="IPR017438">
    <property type="entry name" value="ATP-NAD_kinase_N"/>
</dbReference>
<evidence type="ECO:0000313" key="7">
    <source>
        <dbReference type="EMBL" id="MCZ0866898.1"/>
    </source>
</evidence>
<comment type="catalytic activity">
    <reaction evidence="5 6">
        <text>NAD(+) + ATP = ADP + NADP(+) + H(+)</text>
        <dbReference type="Rhea" id="RHEA:18629"/>
        <dbReference type="ChEBI" id="CHEBI:15378"/>
        <dbReference type="ChEBI" id="CHEBI:30616"/>
        <dbReference type="ChEBI" id="CHEBI:57540"/>
        <dbReference type="ChEBI" id="CHEBI:58349"/>
        <dbReference type="ChEBI" id="CHEBI:456216"/>
        <dbReference type="EC" id="2.7.1.23"/>
    </reaction>
</comment>
<evidence type="ECO:0000256" key="1">
    <source>
        <dbReference type="ARBA" id="ARBA00022679"/>
    </source>
</evidence>
<keyword evidence="6" id="KW-0963">Cytoplasm</keyword>
<feature type="binding site" evidence="6">
    <location>
        <begin position="145"/>
        <end position="146"/>
    </location>
    <ligand>
        <name>NAD(+)</name>
        <dbReference type="ChEBI" id="CHEBI:57540"/>
    </ligand>
</feature>
<evidence type="ECO:0000313" key="8">
    <source>
        <dbReference type="Proteomes" id="UP001069090"/>
    </source>
</evidence>
<feature type="binding site" evidence="6">
    <location>
        <position position="156"/>
    </location>
    <ligand>
        <name>NAD(+)</name>
        <dbReference type="ChEBI" id="CHEBI:57540"/>
    </ligand>
</feature>
<evidence type="ECO:0000256" key="5">
    <source>
        <dbReference type="ARBA" id="ARBA00047925"/>
    </source>
</evidence>
<sequence length="292" mass="31023">MHHFQNIGITGRDGEGVPESLAVLVNFLVSCELTVILSEQIANLFANKNLTISSNEELGESCDLIIVVGGDGSLLGAARMLAKYGVPVLGVNRGRLGFLTDVKPDEIEASVAAVLAGNYSVEKRFLLDVVVMRDGLVMGQGDALNDVVVNSGTSARMIEFDLSIEGDFVYNQRSDGVIVCTPTGSTAYSLSGGGPIMHPSLDAIGIVPMFPHTLSSRPIVVDGNSEIKISIHSNNQIHPPVTCDGQVTLTASPGDTVHIRKKPHKLILIHPPGHSFYASCRGKLGWSTRLGD</sequence>
<organism evidence="7 8">
    <name type="scientific">Dasania phycosphaerae</name>
    <dbReference type="NCBI Taxonomy" id="2950436"/>
    <lineage>
        <taxon>Bacteria</taxon>
        <taxon>Pseudomonadati</taxon>
        <taxon>Pseudomonadota</taxon>
        <taxon>Gammaproteobacteria</taxon>
        <taxon>Cellvibrionales</taxon>
        <taxon>Spongiibacteraceae</taxon>
        <taxon>Dasania</taxon>
    </lineage>
</organism>
<gene>
    <name evidence="6" type="primary">nadK</name>
    <name evidence="7" type="ORF">O0V09_16960</name>
</gene>
<dbReference type="GO" id="GO:0046872">
    <property type="term" value="F:metal ion binding"/>
    <property type="evidence" value="ECO:0007669"/>
    <property type="project" value="UniProtKB-UniRule"/>
</dbReference>
<keyword evidence="4 6" id="KW-0520">NAD</keyword>
<dbReference type="GO" id="GO:0003951">
    <property type="term" value="F:NAD+ kinase activity"/>
    <property type="evidence" value="ECO:0007669"/>
    <property type="project" value="UniProtKB-UniRule"/>
</dbReference>
<feature type="binding site" evidence="6">
    <location>
        <position position="246"/>
    </location>
    <ligand>
        <name>NAD(+)</name>
        <dbReference type="ChEBI" id="CHEBI:57540"/>
    </ligand>
</feature>
<dbReference type="Pfam" id="PF01513">
    <property type="entry name" value="NAD_kinase"/>
    <property type="match status" value="1"/>
</dbReference>
<dbReference type="InterPro" id="IPR002504">
    <property type="entry name" value="NADK"/>
</dbReference>
<evidence type="ECO:0000256" key="6">
    <source>
        <dbReference type="HAMAP-Rule" id="MF_00361"/>
    </source>
</evidence>
<feature type="binding site" evidence="6">
    <location>
        <begin position="186"/>
        <end position="191"/>
    </location>
    <ligand>
        <name>NAD(+)</name>
        <dbReference type="ChEBI" id="CHEBI:57540"/>
    </ligand>
</feature>
<dbReference type="Proteomes" id="UP001069090">
    <property type="component" value="Unassembled WGS sequence"/>
</dbReference>
<dbReference type="GO" id="GO:0005524">
    <property type="term" value="F:ATP binding"/>
    <property type="evidence" value="ECO:0007669"/>
    <property type="project" value="UniProtKB-KW"/>
</dbReference>
<dbReference type="NCBIfam" id="NF002306">
    <property type="entry name" value="PRK01231.1"/>
    <property type="match status" value="1"/>
</dbReference>
<feature type="binding site" evidence="6">
    <location>
        <begin position="71"/>
        <end position="72"/>
    </location>
    <ligand>
        <name>NAD(+)</name>
        <dbReference type="ChEBI" id="CHEBI:57540"/>
    </ligand>
</feature>
<keyword evidence="6" id="KW-0067">ATP-binding</keyword>
<protein>
    <recommendedName>
        <fullName evidence="6">NAD kinase</fullName>
        <ecNumber evidence="6">2.7.1.23</ecNumber>
    </recommendedName>
    <alternativeName>
        <fullName evidence="6">ATP-dependent NAD kinase</fullName>
    </alternativeName>
</protein>
<comment type="similarity">
    <text evidence="6">Belongs to the NAD kinase family.</text>
</comment>
<dbReference type="HAMAP" id="MF_00361">
    <property type="entry name" value="NAD_kinase"/>
    <property type="match status" value="1"/>
</dbReference>
<reference evidence="7 8" key="1">
    <citation type="submission" date="2022-12" db="EMBL/GenBank/DDBJ databases">
        <title>Dasania phycosphaerae sp. nov., isolated from particulate material of the south coast of Korea.</title>
        <authorList>
            <person name="Jiang Y."/>
        </authorList>
    </citation>
    <scope>NUCLEOTIDE SEQUENCE [LARGE SCALE GENOMIC DNA]</scope>
    <source>
        <strain evidence="7 8">GY-19</strain>
    </source>
</reference>
<feature type="binding site" evidence="6">
    <location>
        <position position="175"/>
    </location>
    <ligand>
        <name>NAD(+)</name>
        <dbReference type="ChEBI" id="CHEBI:57540"/>
    </ligand>
</feature>
<comment type="subcellular location">
    <subcellularLocation>
        <location evidence="6">Cytoplasm</location>
    </subcellularLocation>
</comment>
<evidence type="ECO:0000256" key="3">
    <source>
        <dbReference type="ARBA" id="ARBA00022857"/>
    </source>
</evidence>
<dbReference type="AlphaFoldDB" id="A0A9J6RRB9"/>
<dbReference type="PANTHER" id="PTHR20275">
    <property type="entry name" value="NAD KINASE"/>
    <property type="match status" value="1"/>
</dbReference>
<comment type="caution">
    <text evidence="7">The sequence shown here is derived from an EMBL/GenBank/DDBJ whole genome shotgun (WGS) entry which is preliminary data.</text>
</comment>
<dbReference type="PANTHER" id="PTHR20275:SF0">
    <property type="entry name" value="NAD KINASE"/>
    <property type="match status" value="1"/>
</dbReference>
<dbReference type="GO" id="GO:0005737">
    <property type="term" value="C:cytoplasm"/>
    <property type="evidence" value="ECO:0007669"/>
    <property type="project" value="UniProtKB-SubCell"/>
</dbReference>
<keyword evidence="3 6" id="KW-0521">NADP</keyword>
<feature type="active site" description="Proton acceptor" evidence="6">
    <location>
        <position position="71"/>
    </location>
</feature>
<name>A0A9J6RRB9_9GAMM</name>
<comment type="cofactor">
    <cofactor evidence="6">
        <name>a divalent metal cation</name>
        <dbReference type="ChEBI" id="CHEBI:60240"/>
    </cofactor>
</comment>
<dbReference type="EC" id="2.7.1.23" evidence="6"/>
<evidence type="ECO:0000256" key="4">
    <source>
        <dbReference type="ARBA" id="ARBA00023027"/>
    </source>
</evidence>
<dbReference type="RefSeq" id="WP_258332848.1">
    <property type="nucleotide sequence ID" value="NZ_JAPTGG010000018.1"/>
</dbReference>
<dbReference type="Gene3D" id="2.60.200.30">
    <property type="entry name" value="Probable inorganic polyphosphate/atp-NAD kinase, domain 2"/>
    <property type="match status" value="1"/>
</dbReference>
<accession>A0A9J6RRB9</accession>
<comment type="caution">
    <text evidence="6">Lacks conserved residue(s) required for the propagation of feature annotation.</text>
</comment>
<comment type="function">
    <text evidence="6">Involved in the regulation of the intracellular balance of NAD and NADP, and is a key enzyme in the biosynthesis of NADP. Catalyzes specifically the phosphorylation on 2'-hydroxyl of the adenosine moiety of NAD to yield NADP.</text>
</comment>
<keyword evidence="1 6" id="KW-0808">Transferase</keyword>
<keyword evidence="6" id="KW-0547">Nucleotide-binding</keyword>
<evidence type="ECO:0000256" key="2">
    <source>
        <dbReference type="ARBA" id="ARBA00022777"/>
    </source>
</evidence>